<dbReference type="NCBIfam" id="TIGR03466">
    <property type="entry name" value="HpnA"/>
    <property type="match status" value="1"/>
</dbReference>
<keyword evidence="3" id="KW-1185">Reference proteome</keyword>
<dbReference type="GO" id="GO:0004029">
    <property type="term" value="F:aldehyde dehydrogenase (NAD+) activity"/>
    <property type="evidence" value="ECO:0007669"/>
    <property type="project" value="TreeGrafter"/>
</dbReference>
<gene>
    <name evidence="2" type="ordered locus">Ppro_1190</name>
</gene>
<dbReference type="AlphaFoldDB" id="A1AN92"/>
<dbReference type="Gene3D" id="3.40.50.720">
    <property type="entry name" value="NAD(P)-binding Rossmann-like Domain"/>
    <property type="match status" value="1"/>
</dbReference>
<organism evidence="2 3">
    <name type="scientific">Pelobacter propionicus (strain DSM 2379 / NBRC 103807 / OttBd1)</name>
    <dbReference type="NCBI Taxonomy" id="338966"/>
    <lineage>
        <taxon>Bacteria</taxon>
        <taxon>Pseudomonadati</taxon>
        <taxon>Thermodesulfobacteriota</taxon>
        <taxon>Desulfuromonadia</taxon>
        <taxon>Desulfuromonadales</taxon>
        <taxon>Desulfuromonadaceae</taxon>
        <taxon>Pelobacter</taxon>
    </lineage>
</organism>
<dbReference type="eggNOG" id="COG0451">
    <property type="taxonomic scope" value="Bacteria"/>
</dbReference>
<sequence length="355" mass="39163">MSGLFWYYRDCPRQSRPRLVRASDTQEHMKTFITGATGFIGASIVRELLKEGRQVRALVRPSSDTSNLAGLDVEFWKGDLRDRDSLVSGLKGCDVLYHAAADYRLWTRNPAEMYRINVDGTAAILDAALKNGLSRVVYTSSVGTLGNPGDGTPGSEDAPVTLNDMVGHYKKSKFLAEREADTFVARGLPLVIVNPSTPIGPLDIKPTPTGKIIVDFLNRRMPAYLDTGLNIIAVEDCARGHLLAEKRGQVGRKYILGNSNLTLADIFKLLNRITGLPAPRLRLPYTPILLAAYVNEGLSRITGREPLIPLAGVQMAAKFMFFDSSRAVRELGLPQSSVEDALRRAVEWFRANRYA</sequence>
<dbReference type="PANTHER" id="PTHR48079">
    <property type="entry name" value="PROTEIN YEEZ"/>
    <property type="match status" value="1"/>
</dbReference>
<dbReference type="STRING" id="338966.Ppro_1190"/>
<feature type="domain" description="NAD-dependent epimerase/dehydratase" evidence="1">
    <location>
        <begin position="32"/>
        <end position="257"/>
    </location>
</feature>
<evidence type="ECO:0000259" key="1">
    <source>
        <dbReference type="Pfam" id="PF01370"/>
    </source>
</evidence>
<dbReference type="InterPro" id="IPR017829">
    <property type="entry name" value="Hopanoid-assoc_sugar_epimerase"/>
</dbReference>
<dbReference type="InterPro" id="IPR036291">
    <property type="entry name" value="NAD(P)-bd_dom_sf"/>
</dbReference>
<proteinExistence type="predicted"/>
<reference evidence="2 3" key="1">
    <citation type="submission" date="2006-10" db="EMBL/GenBank/DDBJ databases">
        <title>Complete sequence of chromosome of Pelobacter propionicus DSM 2379.</title>
        <authorList>
            <consortium name="US DOE Joint Genome Institute"/>
            <person name="Copeland A."/>
            <person name="Lucas S."/>
            <person name="Lapidus A."/>
            <person name="Barry K."/>
            <person name="Detter J.C."/>
            <person name="Glavina del Rio T."/>
            <person name="Hammon N."/>
            <person name="Israni S."/>
            <person name="Dalin E."/>
            <person name="Tice H."/>
            <person name="Pitluck S."/>
            <person name="Saunders E."/>
            <person name="Brettin T."/>
            <person name="Bruce D."/>
            <person name="Han C."/>
            <person name="Tapia R."/>
            <person name="Schmutz J."/>
            <person name="Larimer F."/>
            <person name="Land M."/>
            <person name="Hauser L."/>
            <person name="Kyrpides N."/>
            <person name="Kim E."/>
            <person name="Lovley D."/>
            <person name="Richardson P."/>
        </authorList>
    </citation>
    <scope>NUCLEOTIDE SEQUENCE [LARGE SCALE GENOMIC DNA]</scope>
    <source>
        <strain evidence="3">DSM 2379 / NBRC 103807 / OttBd1</strain>
    </source>
</reference>
<evidence type="ECO:0000313" key="2">
    <source>
        <dbReference type="EMBL" id="ABK98812.1"/>
    </source>
</evidence>
<dbReference type="KEGG" id="ppd:Ppro_1190"/>
<dbReference type="EMBL" id="CP000482">
    <property type="protein sequence ID" value="ABK98812.1"/>
    <property type="molecule type" value="Genomic_DNA"/>
</dbReference>
<evidence type="ECO:0000313" key="3">
    <source>
        <dbReference type="Proteomes" id="UP000006732"/>
    </source>
</evidence>
<dbReference type="Proteomes" id="UP000006732">
    <property type="component" value="Chromosome"/>
</dbReference>
<name>A1AN92_PELPD</name>
<dbReference type="CDD" id="cd05228">
    <property type="entry name" value="AR_FR_like_1_SDR_e"/>
    <property type="match status" value="1"/>
</dbReference>
<dbReference type="InterPro" id="IPR051783">
    <property type="entry name" value="NAD(P)-dependent_oxidoreduct"/>
</dbReference>
<dbReference type="GO" id="GO:0005737">
    <property type="term" value="C:cytoplasm"/>
    <property type="evidence" value="ECO:0007669"/>
    <property type="project" value="TreeGrafter"/>
</dbReference>
<accession>A1AN92</accession>
<dbReference type="InterPro" id="IPR001509">
    <property type="entry name" value="Epimerase_deHydtase"/>
</dbReference>
<dbReference type="HOGENOM" id="CLU_007383_6_0_7"/>
<dbReference type="PANTHER" id="PTHR48079:SF6">
    <property type="entry name" value="NAD(P)-BINDING DOMAIN-CONTAINING PROTEIN-RELATED"/>
    <property type="match status" value="1"/>
</dbReference>
<dbReference type="SUPFAM" id="SSF51735">
    <property type="entry name" value="NAD(P)-binding Rossmann-fold domains"/>
    <property type="match status" value="1"/>
</dbReference>
<protein>
    <submittedName>
        <fullName evidence="2">NAD-dependent epimerase/dehydratase</fullName>
    </submittedName>
</protein>
<dbReference type="FunFam" id="3.40.50.720:FF:000425">
    <property type="entry name" value="NAD(P)-binding Rossmann-fold superfamily protein"/>
    <property type="match status" value="1"/>
</dbReference>
<dbReference type="Pfam" id="PF01370">
    <property type="entry name" value="Epimerase"/>
    <property type="match status" value="1"/>
</dbReference>